<evidence type="ECO:0000313" key="3">
    <source>
        <dbReference type="Proteomes" id="UP001215598"/>
    </source>
</evidence>
<protein>
    <submittedName>
        <fullName evidence="2">Uncharacterized protein</fullName>
    </submittedName>
</protein>
<sequence length="278" mass="30385">MSGRPARNRFAASKLTDPSNDEPPSSVHHSVLQDTQARLTLVNEIMGCIQNIDDLSYVLPASIAEGTAEDEIHRVITTVPGLDPDCPDSTFNRRFDILFKEDAQCRKNGRLHLIRRGEYGMDLVVQYLRSIKWVAPVMNLPGAQEKLVRIIKEMEFLRCAISLNSVSLLIPCSDMTAPEAKKKAKAIGKTPKAKPDAAKSKKSAAKSSASRPLTRVPVLECTPPLPRDTRLDEGRHNHGGNAPEDVDKGGSIEGGDIGLRTGLVTVFCGFFGAEKLLF</sequence>
<feature type="compositionally biased region" description="Basic and acidic residues" evidence="1">
    <location>
        <begin position="227"/>
        <end position="236"/>
    </location>
</feature>
<evidence type="ECO:0000256" key="1">
    <source>
        <dbReference type="SAM" id="MobiDB-lite"/>
    </source>
</evidence>
<gene>
    <name evidence="2" type="ORF">B0H16DRAFT_1561209</name>
</gene>
<proteinExistence type="predicted"/>
<comment type="caution">
    <text evidence="2">The sequence shown here is derived from an EMBL/GenBank/DDBJ whole genome shotgun (WGS) entry which is preliminary data.</text>
</comment>
<feature type="region of interest" description="Disordered" evidence="1">
    <location>
        <begin position="183"/>
        <end position="251"/>
    </location>
</feature>
<dbReference type="AlphaFoldDB" id="A0AAD7II21"/>
<dbReference type="Proteomes" id="UP001215598">
    <property type="component" value="Unassembled WGS sequence"/>
</dbReference>
<reference evidence="2" key="1">
    <citation type="submission" date="2023-03" db="EMBL/GenBank/DDBJ databases">
        <title>Massive genome expansion in bonnet fungi (Mycena s.s.) driven by repeated elements and novel gene families across ecological guilds.</title>
        <authorList>
            <consortium name="Lawrence Berkeley National Laboratory"/>
            <person name="Harder C.B."/>
            <person name="Miyauchi S."/>
            <person name="Viragh M."/>
            <person name="Kuo A."/>
            <person name="Thoen E."/>
            <person name="Andreopoulos B."/>
            <person name="Lu D."/>
            <person name="Skrede I."/>
            <person name="Drula E."/>
            <person name="Henrissat B."/>
            <person name="Morin E."/>
            <person name="Kohler A."/>
            <person name="Barry K."/>
            <person name="LaButti K."/>
            <person name="Morin E."/>
            <person name="Salamov A."/>
            <person name="Lipzen A."/>
            <person name="Mereny Z."/>
            <person name="Hegedus B."/>
            <person name="Baldrian P."/>
            <person name="Stursova M."/>
            <person name="Weitz H."/>
            <person name="Taylor A."/>
            <person name="Grigoriev I.V."/>
            <person name="Nagy L.G."/>
            <person name="Martin F."/>
            <person name="Kauserud H."/>
        </authorList>
    </citation>
    <scope>NUCLEOTIDE SEQUENCE</scope>
    <source>
        <strain evidence="2">CBHHK182m</strain>
    </source>
</reference>
<accession>A0AAD7II21</accession>
<organism evidence="2 3">
    <name type="scientific">Mycena metata</name>
    <dbReference type="NCBI Taxonomy" id="1033252"/>
    <lineage>
        <taxon>Eukaryota</taxon>
        <taxon>Fungi</taxon>
        <taxon>Dikarya</taxon>
        <taxon>Basidiomycota</taxon>
        <taxon>Agaricomycotina</taxon>
        <taxon>Agaricomycetes</taxon>
        <taxon>Agaricomycetidae</taxon>
        <taxon>Agaricales</taxon>
        <taxon>Marasmiineae</taxon>
        <taxon>Mycenaceae</taxon>
        <taxon>Mycena</taxon>
    </lineage>
</organism>
<name>A0AAD7II21_9AGAR</name>
<evidence type="ECO:0000313" key="2">
    <source>
        <dbReference type="EMBL" id="KAJ7743639.1"/>
    </source>
</evidence>
<dbReference type="EMBL" id="JARKIB010000090">
    <property type="protein sequence ID" value="KAJ7743639.1"/>
    <property type="molecule type" value="Genomic_DNA"/>
</dbReference>
<feature type="region of interest" description="Disordered" evidence="1">
    <location>
        <begin position="1"/>
        <end position="29"/>
    </location>
</feature>
<keyword evidence="3" id="KW-1185">Reference proteome</keyword>